<dbReference type="InterPro" id="IPR051395">
    <property type="entry name" value="Cytochrome_c_Peroxidase/MauG"/>
</dbReference>
<dbReference type="GO" id="GO:0009055">
    <property type="term" value="F:electron transfer activity"/>
    <property type="evidence" value="ECO:0007669"/>
    <property type="project" value="InterPro"/>
</dbReference>
<dbReference type="EMBL" id="VZPB01000036">
    <property type="protein sequence ID" value="KAB0579730.1"/>
    <property type="molecule type" value="Genomic_DNA"/>
</dbReference>
<proteinExistence type="predicted"/>
<evidence type="ECO:0000256" key="3">
    <source>
        <dbReference type="ARBA" id="ARBA00022723"/>
    </source>
</evidence>
<comment type="subcellular location">
    <subcellularLocation>
        <location evidence="1">Cell envelope</location>
    </subcellularLocation>
</comment>
<dbReference type="SUPFAM" id="SSF46626">
    <property type="entry name" value="Cytochrome c"/>
    <property type="match status" value="2"/>
</dbReference>
<evidence type="ECO:0000313" key="10">
    <source>
        <dbReference type="Proteomes" id="UP000430120"/>
    </source>
</evidence>
<feature type="domain" description="Cytochrome c" evidence="8">
    <location>
        <begin position="245"/>
        <end position="420"/>
    </location>
</feature>
<keyword evidence="2 7" id="KW-0349">Heme</keyword>
<keyword evidence="3 7" id="KW-0479">Metal-binding</keyword>
<dbReference type="GO" id="GO:0020037">
    <property type="term" value="F:heme binding"/>
    <property type="evidence" value="ECO:0007669"/>
    <property type="project" value="InterPro"/>
</dbReference>
<evidence type="ECO:0000256" key="4">
    <source>
        <dbReference type="ARBA" id="ARBA00022729"/>
    </source>
</evidence>
<dbReference type="PANTHER" id="PTHR30600">
    <property type="entry name" value="CYTOCHROME C PEROXIDASE-RELATED"/>
    <property type="match status" value="1"/>
</dbReference>
<organism evidence="9 10">
    <name type="scientific">Ideonella dechloratans</name>
    <dbReference type="NCBI Taxonomy" id="36863"/>
    <lineage>
        <taxon>Bacteria</taxon>
        <taxon>Pseudomonadati</taxon>
        <taxon>Pseudomonadota</taxon>
        <taxon>Betaproteobacteria</taxon>
        <taxon>Burkholderiales</taxon>
        <taxon>Sphaerotilaceae</taxon>
        <taxon>Ideonella</taxon>
    </lineage>
</organism>
<dbReference type="PROSITE" id="PS51007">
    <property type="entry name" value="CYTC"/>
    <property type="match status" value="2"/>
</dbReference>
<dbReference type="GO" id="GO:0046872">
    <property type="term" value="F:metal ion binding"/>
    <property type="evidence" value="ECO:0007669"/>
    <property type="project" value="UniProtKB-KW"/>
</dbReference>
<keyword evidence="10" id="KW-1185">Reference proteome</keyword>
<dbReference type="GO" id="GO:0004130">
    <property type="term" value="F:cytochrome-c peroxidase activity"/>
    <property type="evidence" value="ECO:0007669"/>
    <property type="project" value="TreeGrafter"/>
</dbReference>
<evidence type="ECO:0000256" key="7">
    <source>
        <dbReference type="PROSITE-ProRule" id="PRU00433"/>
    </source>
</evidence>
<dbReference type="InterPro" id="IPR004852">
    <property type="entry name" value="Di-haem_cyt_c_peroxidsae"/>
</dbReference>
<dbReference type="PANTHER" id="PTHR30600:SF10">
    <property type="entry name" value="BLL6722 PROTEIN"/>
    <property type="match status" value="1"/>
</dbReference>
<keyword evidence="5" id="KW-0560">Oxidoreductase</keyword>
<keyword evidence="4" id="KW-0732">Signal</keyword>
<dbReference type="InterPro" id="IPR036909">
    <property type="entry name" value="Cyt_c-like_dom_sf"/>
</dbReference>
<dbReference type="OrthoDB" id="9805202at2"/>
<reference evidence="9 10" key="1">
    <citation type="submission" date="2019-09" db="EMBL/GenBank/DDBJ databases">
        <title>Draft genome sequences of 48 bacterial type strains from the CCUG.</title>
        <authorList>
            <person name="Tunovic T."/>
            <person name="Pineiro-Iglesias B."/>
            <person name="Unosson C."/>
            <person name="Inganas E."/>
            <person name="Ohlen M."/>
            <person name="Cardew S."/>
            <person name="Jensie-Markopoulos S."/>
            <person name="Salva-Serra F."/>
            <person name="Jaen-Luchoro D."/>
            <person name="Karlsson R."/>
            <person name="Svensson-Stadler L."/>
            <person name="Chun J."/>
            <person name="Moore E."/>
        </authorList>
    </citation>
    <scope>NUCLEOTIDE SEQUENCE [LARGE SCALE GENOMIC DNA]</scope>
    <source>
        <strain evidence="9 10">CCUG 30977</strain>
    </source>
</reference>
<accession>A0A643FA99</accession>
<keyword evidence="6 7" id="KW-0408">Iron</keyword>
<comment type="caution">
    <text evidence="9">The sequence shown here is derived from an EMBL/GenBank/DDBJ whole genome shotgun (WGS) entry which is preliminary data.</text>
</comment>
<feature type="domain" description="Cytochrome c" evidence="8">
    <location>
        <begin position="61"/>
        <end position="188"/>
    </location>
</feature>
<evidence type="ECO:0000256" key="5">
    <source>
        <dbReference type="ARBA" id="ARBA00023002"/>
    </source>
</evidence>
<evidence type="ECO:0000256" key="6">
    <source>
        <dbReference type="ARBA" id="ARBA00023004"/>
    </source>
</evidence>
<dbReference type="Proteomes" id="UP000430120">
    <property type="component" value="Unassembled WGS sequence"/>
</dbReference>
<evidence type="ECO:0000256" key="1">
    <source>
        <dbReference type="ARBA" id="ARBA00004196"/>
    </source>
</evidence>
<name>A0A643FA99_IDEDE</name>
<evidence type="ECO:0000259" key="8">
    <source>
        <dbReference type="PROSITE" id="PS51007"/>
    </source>
</evidence>
<gene>
    <name evidence="9" type="ORF">F7Q92_14520</name>
</gene>
<evidence type="ECO:0000313" key="9">
    <source>
        <dbReference type="EMBL" id="KAB0579730.1"/>
    </source>
</evidence>
<sequence length="436" mass="47418">MDSFAVLSCHLVSAVSHRFPVIALSRFLRRWPLALAATLLSAAAAPSFYGTRFEHQPDAATLTDLGRVLFFDRSLSASGRMACASCHDPAHAYGPPNGLSAQKGGPHLDQVGLRPPPSLMYRAATPSFSEHYQESEGDDSIDNGPTGGFTWDGRAASVHDQAALPLLAANEMANANPAEVITRLARSSSAAPFQAAFGPHVLAQPELAWKGLLLALEVFQQHPPTFSPYSSKYDAFLRGQVQLSPAEHRGFEAFNDPARGNCASCHISAIKRGTWPRFTDDGLIALGVPRNRSLPANADPAFFDLGLCGPLRTDLKDHPEYCGLFKTPSLRNVATRQAFFHNGVYHRLDEAVRFYTLRDTQPQKLYRDAHGRPQRVPDDLPAAYVGNLNRDAPFGQKPGDKPRLSEAEVQDIVAFLKTLSDGYVLPKAAPKSVAAR</sequence>
<dbReference type="InterPro" id="IPR009056">
    <property type="entry name" value="Cyt_c-like_dom"/>
</dbReference>
<dbReference type="Pfam" id="PF03150">
    <property type="entry name" value="CCP_MauG"/>
    <property type="match status" value="1"/>
</dbReference>
<dbReference type="Gene3D" id="1.10.760.10">
    <property type="entry name" value="Cytochrome c-like domain"/>
    <property type="match status" value="2"/>
</dbReference>
<dbReference type="GO" id="GO:0030313">
    <property type="term" value="C:cell envelope"/>
    <property type="evidence" value="ECO:0007669"/>
    <property type="project" value="UniProtKB-SubCell"/>
</dbReference>
<protein>
    <submittedName>
        <fullName evidence="9">C-type cytochrome</fullName>
    </submittedName>
</protein>
<dbReference type="AlphaFoldDB" id="A0A643FA99"/>
<evidence type="ECO:0000256" key="2">
    <source>
        <dbReference type="ARBA" id="ARBA00022617"/>
    </source>
</evidence>